<keyword evidence="3" id="KW-1185">Reference proteome</keyword>
<protein>
    <submittedName>
        <fullName evidence="2">Uncharacterized protein</fullName>
    </submittedName>
</protein>
<name>A0AAV4D9X9_9GAST</name>
<gene>
    <name evidence="2" type="ORF">PoB_006751200</name>
</gene>
<dbReference type="Proteomes" id="UP000735302">
    <property type="component" value="Unassembled WGS sequence"/>
</dbReference>
<sequence>MLDLQNIINSLQLHLENQENQLKPLKNLRGVKKSDAKIKELKHKIKELSSSSTSSSNNYVTPSCGSKDEPPTLPYQVISHSKHACPIVMFYYKNRLYNKSIFTRAVLQDQAPFHLCTSILLFLKENLLVRITTLFIIFTLQVTRFDLQETHPMFVNMMRFHTLILNLL</sequence>
<organism evidence="2 3">
    <name type="scientific">Plakobranchus ocellatus</name>
    <dbReference type="NCBI Taxonomy" id="259542"/>
    <lineage>
        <taxon>Eukaryota</taxon>
        <taxon>Metazoa</taxon>
        <taxon>Spiralia</taxon>
        <taxon>Lophotrochozoa</taxon>
        <taxon>Mollusca</taxon>
        <taxon>Gastropoda</taxon>
        <taxon>Heterobranchia</taxon>
        <taxon>Euthyneura</taxon>
        <taxon>Panpulmonata</taxon>
        <taxon>Sacoglossa</taxon>
        <taxon>Placobranchoidea</taxon>
        <taxon>Plakobranchidae</taxon>
        <taxon>Plakobranchus</taxon>
    </lineage>
</organism>
<accession>A0AAV4D9X9</accession>
<evidence type="ECO:0000313" key="3">
    <source>
        <dbReference type="Proteomes" id="UP000735302"/>
    </source>
</evidence>
<evidence type="ECO:0000313" key="2">
    <source>
        <dbReference type="EMBL" id="GFO41007.1"/>
    </source>
</evidence>
<evidence type="ECO:0000256" key="1">
    <source>
        <dbReference type="SAM" id="MobiDB-lite"/>
    </source>
</evidence>
<reference evidence="2 3" key="1">
    <citation type="journal article" date="2021" name="Elife">
        <title>Chloroplast acquisition without the gene transfer in kleptoplastic sea slugs, Plakobranchus ocellatus.</title>
        <authorList>
            <person name="Maeda T."/>
            <person name="Takahashi S."/>
            <person name="Yoshida T."/>
            <person name="Shimamura S."/>
            <person name="Takaki Y."/>
            <person name="Nagai Y."/>
            <person name="Toyoda A."/>
            <person name="Suzuki Y."/>
            <person name="Arimoto A."/>
            <person name="Ishii H."/>
            <person name="Satoh N."/>
            <person name="Nishiyama T."/>
            <person name="Hasebe M."/>
            <person name="Maruyama T."/>
            <person name="Minagawa J."/>
            <person name="Obokata J."/>
            <person name="Shigenobu S."/>
        </authorList>
    </citation>
    <scope>NUCLEOTIDE SEQUENCE [LARGE SCALE GENOMIC DNA]</scope>
</reference>
<dbReference type="EMBL" id="BLXT01007646">
    <property type="protein sequence ID" value="GFO41007.1"/>
    <property type="molecule type" value="Genomic_DNA"/>
</dbReference>
<dbReference type="AlphaFoldDB" id="A0AAV4D9X9"/>
<feature type="region of interest" description="Disordered" evidence="1">
    <location>
        <begin position="47"/>
        <end position="67"/>
    </location>
</feature>
<proteinExistence type="predicted"/>
<comment type="caution">
    <text evidence="2">The sequence shown here is derived from an EMBL/GenBank/DDBJ whole genome shotgun (WGS) entry which is preliminary data.</text>
</comment>